<evidence type="ECO:0000313" key="2">
    <source>
        <dbReference type="Proteomes" id="UP001295444"/>
    </source>
</evidence>
<organism evidence="1 2">
    <name type="scientific">Pelobates cultripes</name>
    <name type="common">Western spadefoot toad</name>
    <dbReference type="NCBI Taxonomy" id="61616"/>
    <lineage>
        <taxon>Eukaryota</taxon>
        <taxon>Metazoa</taxon>
        <taxon>Chordata</taxon>
        <taxon>Craniata</taxon>
        <taxon>Vertebrata</taxon>
        <taxon>Euteleostomi</taxon>
        <taxon>Amphibia</taxon>
        <taxon>Batrachia</taxon>
        <taxon>Anura</taxon>
        <taxon>Pelobatoidea</taxon>
        <taxon>Pelobatidae</taxon>
        <taxon>Pelobates</taxon>
    </lineage>
</organism>
<accession>A0AAD1S3P2</accession>
<sequence length="200" mass="23200">MSAIIENAVKLHAPPSTLQWVDIENQHGPRGSVVDHMWIPKHLRDKKYKLLPLTQYAIQVWDSLCHSQQTDKQFSQWAPITALHSISPWLSLNGWRERGAERIKDICYQGKVIPFPELQSTFKIPPPPYIFPYLQLKIIIKDKVEQPISTSHTTDVETITLYKNETLSLGYTVLGNQTTTPEFSYRAQWEREWLFQINSG</sequence>
<dbReference type="AlphaFoldDB" id="A0AAD1S3P2"/>
<gene>
    <name evidence="1" type="ORF">PECUL_23A010030</name>
</gene>
<reference evidence="1" key="1">
    <citation type="submission" date="2022-03" db="EMBL/GenBank/DDBJ databases">
        <authorList>
            <person name="Alioto T."/>
            <person name="Alioto T."/>
            <person name="Gomez Garrido J."/>
        </authorList>
    </citation>
    <scope>NUCLEOTIDE SEQUENCE</scope>
</reference>
<dbReference type="Proteomes" id="UP001295444">
    <property type="component" value="Chromosome 04"/>
</dbReference>
<proteinExistence type="predicted"/>
<evidence type="ECO:0000313" key="1">
    <source>
        <dbReference type="EMBL" id="CAH2285557.1"/>
    </source>
</evidence>
<dbReference type="EMBL" id="OW240915">
    <property type="protein sequence ID" value="CAH2285557.1"/>
    <property type="molecule type" value="Genomic_DNA"/>
</dbReference>
<protein>
    <submittedName>
        <fullName evidence="1">Uncharacterized protein</fullName>
    </submittedName>
</protein>
<name>A0AAD1S3P2_PELCU</name>
<keyword evidence="2" id="KW-1185">Reference proteome</keyword>